<dbReference type="NCBIfam" id="TIGR04183">
    <property type="entry name" value="Por_Secre_tail"/>
    <property type="match status" value="1"/>
</dbReference>
<keyword evidence="4" id="KW-1185">Reference proteome</keyword>
<evidence type="ECO:0000259" key="2">
    <source>
        <dbReference type="PROSITE" id="PS50093"/>
    </source>
</evidence>
<dbReference type="InterPro" id="IPR026444">
    <property type="entry name" value="Secre_tail"/>
</dbReference>
<reference evidence="3 4" key="1">
    <citation type="submission" date="2021-03" db="EMBL/GenBank/DDBJ databases">
        <authorList>
            <person name="Kim M.K."/>
        </authorList>
    </citation>
    <scope>NUCLEOTIDE SEQUENCE [LARGE SCALE GENOMIC DNA]</scope>
    <source>
        <strain evidence="3 4">BT442</strain>
    </source>
</reference>
<dbReference type="SUPFAM" id="SSF50969">
    <property type="entry name" value="YVTN repeat-like/Quinoprotein amine dehydrogenase"/>
    <property type="match status" value="1"/>
</dbReference>
<evidence type="ECO:0000313" key="3">
    <source>
        <dbReference type="EMBL" id="MBO2009112.1"/>
    </source>
</evidence>
<name>A0ABS3QD55_9BACT</name>
<dbReference type="SMART" id="SM00089">
    <property type="entry name" value="PKD"/>
    <property type="match status" value="2"/>
</dbReference>
<proteinExistence type="predicted"/>
<dbReference type="InterPro" id="IPR035986">
    <property type="entry name" value="PKD_dom_sf"/>
</dbReference>
<dbReference type="SUPFAM" id="SSF49299">
    <property type="entry name" value="PKD domain"/>
    <property type="match status" value="1"/>
</dbReference>
<organism evidence="3 4">
    <name type="scientific">Hymenobacter negativus</name>
    <dbReference type="NCBI Taxonomy" id="2795026"/>
    <lineage>
        <taxon>Bacteria</taxon>
        <taxon>Pseudomonadati</taxon>
        <taxon>Bacteroidota</taxon>
        <taxon>Cytophagia</taxon>
        <taxon>Cytophagales</taxon>
        <taxon>Hymenobacteraceae</taxon>
        <taxon>Hymenobacter</taxon>
    </lineage>
</organism>
<feature type="domain" description="PKD" evidence="2">
    <location>
        <begin position="450"/>
        <end position="513"/>
    </location>
</feature>
<dbReference type="InterPro" id="IPR013783">
    <property type="entry name" value="Ig-like_fold"/>
</dbReference>
<gene>
    <name evidence="3" type="ORF">J4E00_08610</name>
</gene>
<dbReference type="RefSeq" id="WP_208174734.1">
    <property type="nucleotide sequence ID" value="NZ_JAGETZ010000003.1"/>
</dbReference>
<dbReference type="CDD" id="cd00146">
    <property type="entry name" value="PKD"/>
    <property type="match status" value="2"/>
</dbReference>
<evidence type="ECO:0000256" key="1">
    <source>
        <dbReference type="SAM" id="MobiDB-lite"/>
    </source>
</evidence>
<feature type="region of interest" description="Disordered" evidence="1">
    <location>
        <begin position="281"/>
        <end position="304"/>
    </location>
</feature>
<comment type="caution">
    <text evidence="3">The sequence shown here is derived from an EMBL/GenBank/DDBJ whole genome shotgun (WGS) entry which is preliminary data.</text>
</comment>
<evidence type="ECO:0000313" key="4">
    <source>
        <dbReference type="Proteomes" id="UP000664369"/>
    </source>
</evidence>
<dbReference type="Pfam" id="PF18911">
    <property type="entry name" value="PKD_4"/>
    <property type="match status" value="1"/>
</dbReference>
<dbReference type="Gene3D" id="2.60.40.10">
    <property type="entry name" value="Immunoglobulins"/>
    <property type="match status" value="1"/>
</dbReference>
<dbReference type="PROSITE" id="PS50093">
    <property type="entry name" value="PKD"/>
    <property type="match status" value="1"/>
</dbReference>
<dbReference type="InterPro" id="IPR000601">
    <property type="entry name" value="PKD_dom"/>
</dbReference>
<dbReference type="Pfam" id="PF13585">
    <property type="entry name" value="CHU_C"/>
    <property type="match status" value="1"/>
</dbReference>
<protein>
    <submittedName>
        <fullName evidence="3">Gliding motility-associated C-terminal domain-containing protein</fullName>
    </submittedName>
</protein>
<dbReference type="EMBL" id="JAGETZ010000003">
    <property type="protein sequence ID" value="MBO2009112.1"/>
    <property type="molecule type" value="Genomic_DNA"/>
</dbReference>
<accession>A0ABS3QD55</accession>
<dbReference type="InterPro" id="IPR022409">
    <property type="entry name" value="PKD/Chitinase_dom"/>
</dbReference>
<dbReference type="Proteomes" id="UP000664369">
    <property type="component" value="Unassembled WGS sequence"/>
</dbReference>
<dbReference type="InterPro" id="IPR011044">
    <property type="entry name" value="Quino_amine_DH_bsu"/>
</dbReference>
<sequence>MTRLLSKPWQLVFFGWLWLVAVVPVQAQREYFNWYFGDSAAISFVAPSPQASVLFDGHLKFPQGVASMSDGSGRFQFASDGYRVWDHTGRPMPGSNVSQTLHRYLYNSRQVMAVPAPGSPSRYYVFASQREFYANEFPVSGNTPVFLPYVVVDMNTRTGLGSIVAHDSLQIPLGLVQRVSVPSGLGCNWAAVRHANGRDLWLVGITREGHYLSWLLNTSGVAPVPVVSSFARLSSIDGILKASPDGRMLALFLNATDGRSMRPEGRLELANFDAATGQVGNVQPLPTRFRGNRYPPSSNGSTTTTLTRLTGLEFSPDGSRLYADSAGAYPLQYNLLAGTPQAIDASRTPIRPVGATPGPISYPTDMKLGPDGRIYLTYGTNSVSCITIPNALGQACGLQTGALGLQSRSAGTGTLPLSTNDLNLPPVVVGSAGSIAAGSGCAGTPILFLSSLSPFVTATSYAWDFGDPASGALNSGAGQAPGHIYQQGGTYTVTVRVTALSGLQYTATQTVQVLTSPVVVLGPAVRAVCRGQAVTLDPGAQPAGVTVSWQDGSTQPTLVVRQPGLYTVHVTNAAGCSSTASTRVEWLPTSPASLGNDTTICLTNAYELRPRGAQLPGTTYRWQDGSTAASLLVQRAGRYELATTTPAGCTESASVTIINGNCPQVYPNVIVPSVITPNGDDQNEYFVIKNLSTNNWQLEVYNRWGRQVYQKKDYDNTWNASGQPNGVYFYLLHNDATGQQYKGQVEVIR</sequence>